<feature type="transmembrane region" description="Helical" evidence="5">
    <location>
        <begin position="52"/>
        <end position="70"/>
    </location>
</feature>
<protein>
    <submittedName>
        <fullName evidence="7">EmrB/QacA subfamily drug resistance transporter</fullName>
    </submittedName>
</protein>
<feature type="transmembrane region" description="Helical" evidence="5">
    <location>
        <begin position="231"/>
        <end position="253"/>
    </location>
</feature>
<dbReference type="Proteomes" id="UP000764837">
    <property type="component" value="Unassembled WGS sequence"/>
</dbReference>
<feature type="transmembrane region" description="Helical" evidence="5">
    <location>
        <begin position="274"/>
        <end position="297"/>
    </location>
</feature>
<comment type="subcellular location">
    <subcellularLocation>
        <location evidence="1">Cell membrane</location>
        <topology evidence="1">Multi-pass membrane protein</topology>
    </subcellularLocation>
</comment>
<dbReference type="PROSITE" id="PS50850">
    <property type="entry name" value="MFS"/>
    <property type="match status" value="1"/>
</dbReference>
<feature type="transmembrane region" description="Helical" evidence="5">
    <location>
        <begin position="408"/>
        <end position="432"/>
    </location>
</feature>
<evidence type="ECO:0000259" key="6">
    <source>
        <dbReference type="PROSITE" id="PS50850"/>
    </source>
</evidence>
<feature type="transmembrane region" description="Helical" evidence="5">
    <location>
        <begin position="207"/>
        <end position="225"/>
    </location>
</feature>
<evidence type="ECO:0000313" key="8">
    <source>
        <dbReference type="Proteomes" id="UP000764837"/>
    </source>
</evidence>
<organism evidence="7 8">
    <name type="scientific">Micromonospora luteifusca</name>
    <dbReference type="NCBI Taxonomy" id="709860"/>
    <lineage>
        <taxon>Bacteria</taxon>
        <taxon>Bacillati</taxon>
        <taxon>Actinomycetota</taxon>
        <taxon>Actinomycetes</taxon>
        <taxon>Micromonosporales</taxon>
        <taxon>Micromonosporaceae</taxon>
        <taxon>Micromonospora</taxon>
    </lineage>
</organism>
<dbReference type="InterPro" id="IPR020846">
    <property type="entry name" value="MFS_dom"/>
</dbReference>
<feature type="transmembrane region" description="Helical" evidence="5">
    <location>
        <begin position="174"/>
        <end position="195"/>
    </location>
</feature>
<feature type="transmembrane region" description="Helical" evidence="5">
    <location>
        <begin position="111"/>
        <end position="132"/>
    </location>
</feature>
<evidence type="ECO:0000256" key="1">
    <source>
        <dbReference type="ARBA" id="ARBA00004651"/>
    </source>
</evidence>
<reference evidence="7 8" key="1">
    <citation type="submission" date="2021-01" db="EMBL/GenBank/DDBJ databases">
        <title>Sequencing the genomes of 1000 actinobacteria strains.</title>
        <authorList>
            <person name="Klenk H.-P."/>
        </authorList>
    </citation>
    <scope>NUCLEOTIDE SEQUENCE [LARGE SCALE GENOMIC DNA]</scope>
    <source>
        <strain evidence="7 8">DSM 100204</strain>
    </source>
</reference>
<dbReference type="PANTHER" id="PTHR42718:SF39">
    <property type="entry name" value="ACTINORHODIN TRANSPORTER-RELATED"/>
    <property type="match status" value="1"/>
</dbReference>
<evidence type="ECO:0000256" key="4">
    <source>
        <dbReference type="ARBA" id="ARBA00023136"/>
    </source>
</evidence>
<keyword evidence="4 5" id="KW-0472">Membrane</keyword>
<feature type="transmembrane region" description="Helical" evidence="5">
    <location>
        <begin position="372"/>
        <end position="396"/>
    </location>
</feature>
<keyword evidence="3 5" id="KW-1133">Transmembrane helix</keyword>
<dbReference type="RefSeq" id="WP_204942915.1">
    <property type="nucleotide sequence ID" value="NZ_JAFBBP010000001.1"/>
</dbReference>
<feature type="domain" description="Major facilitator superfamily (MFS) profile" evidence="6">
    <location>
        <begin position="16"/>
        <end position="468"/>
    </location>
</feature>
<gene>
    <name evidence="7" type="ORF">JOD64_003159</name>
</gene>
<evidence type="ECO:0000313" key="7">
    <source>
        <dbReference type="EMBL" id="MBM7491937.1"/>
    </source>
</evidence>
<dbReference type="SUPFAM" id="SSF103473">
    <property type="entry name" value="MFS general substrate transporter"/>
    <property type="match status" value="1"/>
</dbReference>
<dbReference type="CDD" id="cd17321">
    <property type="entry name" value="MFS_MMR_MDR_like"/>
    <property type="match status" value="1"/>
</dbReference>
<feature type="transmembrane region" description="Helical" evidence="5">
    <location>
        <begin position="82"/>
        <end position="105"/>
    </location>
</feature>
<accession>A0ABS2LUS2</accession>
<feature type="transmembrane region" description="Helical" evidence="5">
    <location>
        <begin position="341"/>
        <end position="360"/>
    </location>
</feature>
<feature type="transmembrane region" description="Helical" evidence="5">
    <location>
        <begin position="14"/>
        <end position="37"/>
    </location>
</feature>
<dbReference type="InterPro" id="IPR011701">
    <property type="entry name" value="MFS"/>
</dbReference>
<dbReference type="Gene3D" id="1.20.1720.10">
    <property type="entry name" value="Multidrug resistance protein D"/>
    <property type="match status" value="1"/>
</dbReference>
<dbReference type="PANTHER" id="PTHR42718">
    <property type="entry name" value="MAJOR FACILITATOR SUPERFAMILY MULTIDRUG TRANSPORTER MFSC"/>
    <property type="match status" value="1"/>
</dbReference>
<proteinExistence type="predicted"/>
<comment type="caution">
    <text evidence="7">The sequence shown here is derived from an EMBL/GenBank/DDBJ whole genome shotgun (WGS) entry which is preliminary data.</text>
</comment>
<keyword evidence="8" id="KW-1185">Reference proteome</keyword>
<name>A0ABS2LUS2_9ACTN</name>
<evidence type="ECO:0000256" key="3">
    <source>
        <dbReference type="ARBA" id="ARBA00022989"/>
    </source>
</evidence>
<dbReference type="PRINTS" id="PR01036">
    <property type="entry name" value="TCRTETB"/>
</dbReference>
<evidence type="ECO:0000256" key="5">
    <source>
        <dbReference type="SAM" id="Phobius"/>
    </source>
</evidence>
<feature type="transmembrane region" description="Helical" evidence="5">
    <location>
        <begin position="141"/>
        <end position="162"/>
    </location>
</feature>
<feature type="transmembrane region" description="Helical" evidence="5">
    <location>
        <begin position="317"/>
        <end position="334"/>
    </location>
</feature>
<sequence>MTDVAPQRSDTRPWLAFAVVLTAAFMDLVDGTIVSIALPRIQADLGAGYADAQWVLVGYSVTFALVLIPGGRLGDIYGRRRVFLIGIAAFTVASIACGAAATAPVLIGARLIQGVAAGLMVPQVMSVVVILFQNAERARAFALYGVTLSLANVSGPLLGALFTEYSLFDLGWRAIFYVNVPVGVLALLGALRWLPESRSETPLRVDVAGIVLISLASFALMFPVIQGREAGWPIGMIVLLVAAVPLLWAFGVVERRRDSRDASALVPPDLLRQRSFVVGLILLLIVFSALASLFLVLNYTLLTGYRWSPMRTALTGLGFPVGIFLTTGVAQRFATTHGRRLIQIGLTVMATGMTLLILMFTREGMTVTFWQLAAPILVMGLGMGLCVSIVTTVVLADVPPRNAGAGSGVTNAVLQLGAAVGVAIVGAIFFSLLEPRNFPDAAGTALWCNAAVIVLAVLLTPFLPAAAPTPQAAAPQGPR</sequence>
<evidence type="ECO:0000256" key="2">
    <source>
        <dbReference type="ARBA" id="ARBA00022692"/>
    </source>
</evidence>
<dbReference type="Gene3D" id="1.20.1250.20">
    <property type="entry name" value="MFS general substrate transporter like domains"/>
    <property type="match status" value="1"/>
</dbReference>
<dbReference type="EMBL" id="JAFBBP010000001">
    <property type="protein sequence ID" value="MBM7491937.1"/>
    <property type="molecule type" value="Genomic_DNA"/>
</dbReference>
<keyword evidence="2 5" id="KW-0812">Transmembrane</keyword>
<feature type="transmembrane region" description="Helical" evidence="5">
    <location>
        <begin position="444"/>
        <end position="463"/>
    </location>
</feature>
<dbReference type="Pfam" id="PF07690">
    <property type="entry name" value="MFS_1"/>
    <property type="match status" value="1"/>
</dbReference>
<dbReference type="InterPro" id="IPR036259">
    <property type="entry name" value="MFS_trans_sf"/>
</dbReference>